<dbReference type="InterPro" id="IPR012094">
    <property type="entry name" value="tRNA_Ile_lys_synt"/>
</dbReference>
<dbReference type="RefSeq" id="WP_242857381.1">
    <property type="nucleotide sequence ID" value="NZ_CP011307.1"/>
</dbReference>
<dbReference type="InterPro" id="IPR012796">
    <property type="entry name" value="Lysidine-tRNA-synth_C"/>
</dbReference>
<dbReference type="PANTHER" id="PTHR43033:SF1">
    <property type="entry name" value="TRNA(ILE)-LYSIDINE SYNTHASE-RELATED"/>
    <property type="match status" value="1"/>
</dbReference>
<keyword evidence="3 8" id="KW-0436">Ligase</keyword>
<evidence type="ECO:0000256" key="5">
    <source>
        <dbReference type="ARBA" id="ARBA00022741"/>
    </source>
</evidence>
<evidence type="ECO:0000259" key="9">
    <source>
        <dbReference type="SMART" id="SM00977"/>
    </source>
</evidence>
<dbReference type="Gene3D" id="3.30.465.60">
    <property type="match status" value="1"/>
</dbReference>
<gene>
    <name evidence="8" type="primary">tilS</name>
    <name evidence="10" type="ORF">IB211_03214</name>
</gene>
<keyword evidence="4 8" id="KW-0819">tRNA processing</keyword>
<sequence length="479" mass="52314">MDKRPDCAMNRLIDEYDMLPPGCTVVCAVSGGADSICLLHRLNQLRAIRPFTLVAAHYNHHLRGAESDRDEAFVKRWVEDWCGPDPAAGQPPLPAVRLITGGGDVSGEAKRLGLGLEETARRMRYAFLEEAARAVGADRIATAHTADDNAETVLLHLIRGSGLQGLTGIRPRQGRLVRPLLTTTRREIEDYLELYHIPHVEDSTNQDDAYTRNQVRHQVIPLLDEINPWFVPRMADTIRYLRSDNDYLSAQAAAVARRARPAGDGGLSISAALLASQPDPIAVRIVSCLLGRLGEFQFRAAHLTAVVALSRSPAPSGAVSLPHSLTARRVYGELILVRGARRSPPFAPVSLSVPGEAVLPSIGWTIACRRAEAPEQPPDTPDHFFLDPSRLTGPLVIRPRLTGDTITLPRRRAKTVKKLLIDAKVPRWDRDRLPLLADASGPLWLAGFGPDQGRLSSSGAPALEVIALRTAPAEELQNE</sequence>
<keyword evidence="2 8" id="KW-0963">Cytoplasm</keyword>
<dbReference type="KEGG" id="ibu:IB211_03214"/>
<dbReference type="NCBIfam" id="TIGR02433">
    <property type="entry name" value="lysidine_TilS_C"/>
    <property type="match status" value="1"/>
</dbReference>
<dbReference type="PANTHER" id="PTHR43033">
    <property type="entry name" value="TRNA(ILE)-LYSIDINE SYNTHASE-RELATED"/>
    <property type="match status" value="1"/>
</dbReference>
<comment type="catalytic activity">
    <reaction evidence="7 8">
        <text>cytidine(34) in tRNA(Ile2) + L-lysine + ATP = lysidine(34) in tRNA(Ile2) + AMP + diphosphate + H(+)</text>
        <dbReference type="Rhea" id="RHEA:43744"/>
        <dbReference type="Rhea" id="RHEA-COMP:10625"/>
        <dbReference type="Rhea" id="RHEA-COMP:10670"/>
        <dbReference type="ChEBI" id="CHEBI:15378"/>
        <dbReference type="ChEBI" id="CHEBI:30616"/>
        <dbReference type="ChEBI" id="CHEBI:32551"/>
        <dbReference type="ChEBI" id="CHEBI:33019"/>
        <dbReference type="ChEBI" id="CHEBI:82748"/>
        <dbReference type="ChEBI" id="CHEBI:83665"/>
        <dbReference type="ChEBI" id="CHEBI:456215"/>
        <dbReference type="EC" id="6.3.4.19"/>
    </reaction>
</comment>
<dbReference type="AlphaFoldDB" id="A0A0S2W8D6"/>
<dbReference type="SMART" id="SM00977">
    <property type="entry name" value="TilS_C"/>
    <property type="match status" value="1"/>
</dbReference>
<dbReference type="STRING" id="1297617.IB211_03214"/>
<comment type="domain">
    <text evidence="8">The N-terminal region contains the highly conserved SGGXDS motif, predicted to be a P-loop motif involved in ATP binding.</text>
</comment>
<dbReference type="GO" id="GO:0006400">
    <property type="term" value="P:tRNA modification"/>
    <property type="evidence" value="ECO:0007669"/>
    <property type="project" value="UniProtKB-UniRule"/>
</dbReference>
<dbReference type="CDD" id="cd01992">
    <property type="entry name" value="TilS_N"/>
    <property type="match status" value="1"/>
</dbReference>
<evidence type="ECO:0000313" key="11">
    <source>
        <dbReference type="Proteomes" id="UP000064844"/>
    </source>
</evidence>
<keyword evidence="6 8" id="KW-0067">ATP-binding</keyword>
<comment type="subcellular location">
    <subcellularLocation>
        <location evidence="1 8">Cytoplasm</location>
    </subcellularLocation>
</comment>
<comment type="function">
    <text evidence="8">Ligates lysine onto the cytidine present at position 34 of the AUA codon-specific tRNA(Ile) that contains the anticodon CAU, in an ATP-dependent manner. Cytidine is converted to lysidine, thus changing the amino acid specificity of the tRNA from methionine to isoleucine.</text>
</comment>
<comment type="similarity">
    <text evidence="8">Belongs to the tRNA(Ile)-lysidine synthase family.</text>
</comment>
<evidence type="ECO:0000256" key="7">
    <source>
        <dbReference type="ARBA" id="ARBA00048539"/>
    </source>
</evidence>
<evidence type="ECO:0000256" key="8">
    <source>
        <dbReference type="HAMAP-Rule" id="MF_01161"/>
    </source>
</evidence>
<dbReference type="Gene3D" id="3.40.50.620">
    <property type="entry name" value="HUPs"/>
    <property type="match status" value="1"/>
</dbReference>
<dbReference type="InterPro" id="IPR014729">
    <property type="entry name" value="Rossmann-like_a/b/a_fold"/>
</dbReference>
<protein>
    <recommendedName>
        <fullName evidence="8">tRNA(Ile)-lysidine synthase</fullName>
        <ecNumber evidence="8">6.3.4.19</ecNumber>
    </recommendedName>
    <alternativeName>
        <fullName evidence="8">tRNA(Ile)-2-lysyl-cytidine synthase</fullName>
    </alternativeName>
    <alternativeName>
        <fullName evidence="8">tRNA(Ile)-lysidine synthetase</fullName>
    </alternativeName>
</protein>
<accession>A0A0S2W8D6</accession>
<evidence type="ECO:0000256" key="6">
    <source>
        <dbReference type="ARBA" id="ARBA00022840"/>
    </source>
</evidence>
<dbReference type="GO" id="GO:0005737">
    <property type="term" value="C:cytoplasm"/>
    <property type="evidence" value="ECO:0007669"/>
    <property type="project" value="UniProtKB-SubCell"/>
</dbReference>
<dbReference type="eggNOG" id="COG0037">
    <property type="taxonomic scope" value="Bacteria"/>
</dbReference>
<dbReference type="EC" id="6.3.4.19" evidence="8"/>
<dbReference type="Proteomes" id="UP000064844">
    <property type="component" value="Chromosome"/>
</dbReference>
<proteinExistence type="inferred from homology"/>
<reference evidence="10 11" key="1">
    <citation type="journal article" date="2015" name="Nat. Commun.">
        <title>Production of butyrate from lysine and the Amadori product fructoselysine by a human gut commensal.</title>
        <authorList>
            <person name="Bui T.P."/>
            <person name="Ritari J."/>
            <person name="Boeren S."/>
            <person name="de Waard P."/>
            <person name="Plugge C.M."/>
            <person name="de Vos W.M."/>
        </authorList>
    </citation>
    <scope>NUCLEOTIDE SEQUENCE [LARGE SCALE GENOMIC DNA]</scope>
    <source>
        <strain evidence="10 11">AF211</strain>
    </source>
</reference>
<feature type="domain" description="Lysidine-tRNA(Ile) synthetase C-terminal" evidence="9">
    <location>
        <begin position="395"/>
        <end position="465"/>
    </location>
</feature>
<evidence type="ECO:0000313" key="10">
    <source>
        <dbReference type="EMBL" id="ALP95605.1"/>
    </source>
</evidence>
<keyword evidence="5 8" id="KW-0547">Nucleotide-binding</keyword>
<evidence type="ECO:0000256" key="2">
    <source>
        <dbReference type="ARBA" id="ARBA00022490"/>
    </source>
</evidence>
<dbReference type="GO" id="GO:0005524">
    <property type="term" value="F:ATP binding"/>
    <property type="evidence" value="ECO:0007669"/>
    <property type="project" value="UniProtKB-UniRule"/>
</dbReference>
<dbReference type="SUPFAM" id="SSF82829">
    <property type="entry name" value="MesJ substrate recognition domain-like"/>
    <property type="match status" value="1"/>
</dbReference>
<evidence type="ECO:0000256" key="4">
    <source>
        <dbReference type="ARBA" id="ARBA00022694"/>
    </source>
</evidence>
<dbReference type="SUPFAM" id="SSF52402">
    <property type="entry name" value="Adenine nucleotide alpha hydrolases-like"/>
    <property type="match status" value="1"/>
</dbReference>
<dbReference type="HAMAP" id="MF_01161">
    <property type="entry name" value="tRNA_Ile_lys_synt"/>
    <property type="match status" value="1"/>
</dbReference>
<dbReference type="InterPro" id="IPR011063">
    <property type="entry name" value="TilS/TtcA_N"/>
</dbReference>
<dbReference type="NCBIfam" id="TIGR02432">
    <property type="entry name" value="lysidine_TilS_N"/>
    <property type="match status" value="1"/>
</dbReference>
<name>A0A0S2W8D6_9FIRM</name>
<dbReference type="EMBL" id="CP011307">
    <property type="protein sequence ID" value="ALP95605.1"/>
    <property type="molecule type" value="Genomic_DNA"/>
</dbReference>
<keyword evidence="11" id="KW-1185">Reference proteome</keyword>
<feature type="binding site" evidence="8">
    <location>
        <begin position="30"/>
        <end position="35"/>
    </location>
    <ligand>
        <name>ATP</name>
        <dbReference type="ChEBI" id="CHEBI:30616"/>
    </ligand>
</feature>
<organism evidence="10 11">
    <name type="scientific">Intestinimonas butyriciproducens</name>
    <dbReference type="NCBI Taxonomy" id="1297617"/>
    <lineage>
        <taxon>Bacteria</taxon>
        <taxon>Bacillati</taxon>
        <taxon>Bacillota</taxon>
        <taxon>Clostridia</taxon>
        <taxon>Eubacteriales</taxon>
        <taxon>Intestinimonas</taxon>
    </lineage>
</organism>
<dbReference type="SUPFAM" id="SSF56037">
    <property type="entry name" value="PheT/TilS domain"/>
    <property type="match status" value="1"/>
</dbReference>
<dbReference type="Pfam" id="PF01171">
    <property type="entry name" value="ATP_bind_3"/>
    <property type="match status" value="1"/>
</dbReference>
<dbReference type="Pfam" id="PF11734">
    <property type="entry name" value="TilS_C"/>
    <property type="match status" value="1"/>
</dbReference>
<dbReference type="InterPro" id="IPR012795">
    <property type="entry name" value="tRNA_Ile_lys_synt_N"/>
</dbReference>
<evidence type="ECO:0000256" key="1">
    <source>
        <dbReference type="ARBA" id="ARBA00004496"/>
    </source>
</evidence>
<dbReference type="GO" id="GO:0032267">
    <property type="term" value="F:tRNA(Ile)-lysidine synthase activity"/>
    <property type="evidence" value="ECO:0007669"/>
    <property type="project" value="UniProtKB-EC"/>
</dbReference>
<reference evidence="11" key="2">
    <citation type="submission" date="2015-04" db="EMBL/GenBank/DDBJ databases">
        <title>A butyrogenic pathway from the amino acid lysine in a human gut commensal.</title>
        <authorList>
            <person name="de Vos W.M."/>
            <person name="Bui N.T.P."/>
            <person name="Plugge C.M."/>
            <person name="Ritari J."/>
        </authorList>
    </citation>
    <scope>NUCLEOTIDE SEQUENCE [LARGE SCALE GENOMIC DNA]</scope>
    <source>
        <strain evidence="11">AF211</strain>
    </source>
</reference>
<evidence type="ECO:0000256" key="3">
    <source>
        <dbReference type="ARBA" id="ARBA00022598"/>
    </source>
</evidence>